<dbReference type="Pfam" id="PF02771">
    <property type="entry name" value="Acyl-CoA_dh_N"/>
    <property type="match status" value="1"/>
</dbReference>
<feature type="compositionally biased region" description="Gly residues" evidence="3">
    <location>
        <begin position="1"/>
        <end position="22"/>
    </location>
</feature>
<dbReference type="OrthoDB" id="571684at2"/>
<evidence type="ECO:0000256" key="1">
    <source>
        <dbReference type="ARBA" id="ARBA00023002"/>
    </source>
</evidence>
<dbReference type="RefSeq" id="WP_138693563.1">
    <property type="nucleotide sequence ID" value="NZ_JBHSAZ010000096.1"/>
</dbReference>
<evidence type="ECO:0000313" key="6">
    <source>
        <dbReference type="EMBL" id="TMR29500.1"/>
    </source>
</evidence>
<dbReference type="GO" id="GO:0003995">
    <property type="term" value="F:acyl-CoA dehydrogenase activity"/>
    <property type="evidence" value="ECO:0007669"/>
    <property type="project" value="TreeGrafter"/>
</dbReference>
<dbReference type="EMBL" id="VCKX01000118">
    <property type="protein sequence ID" value="TMR29500.1"/>
    <property type="molecule type" value="Genomic_DNA"/>
</dbReference>
<feature type="region of interest" description="Disordered" evidence="3">
    <location>
        <begin position="1"/>
        <end position="26"/>
    </location>
</feature>
<proteinExistence type="inferred from homology"/>
<dbReference type="Gene3D" id="1.10.540.10">
    <property type="entry name" value="Acyl-CoA dehydrogenase/oxidase, N-terminal domain"/>
    <property type="match status" value="1"/>
</dbReference>
<dbReference type="InterPro" id="IPR013786">
    <property type="entry name" value="AcylCoA_DH/ox_N"/>
</dbReference>
<accession>A0A5S4GSW6</accession>
<keyword evidence="1" id="KW-0560">Oxidoreductase</keyword>
<dbReference type="Proteomes" id="UP000306628">
    <property type="component" value="Unassembled WGS sequence"/>
</dbReference>
<dbReference type="GO" id="GO:0016712">
    <property type="term" value="F:oxidoreductase activity, acting on paired donors, with incorporation or reduction of molecular oxygen, reduced flavin or flavoprotein as one donor, and incorporation of one atom of oxygen"/>
    <property type="evidence" value="ECO:0007669"/>
    <property type="project" value="TreeGrafter"/>
</dbReference>
<dbReference type="SUPFAM" id="SSF47203">
    <property type="entry name" value="Acyl-CoA dehydrogenase C-terminal domain-like"/>
    <property type="match status" value="1"/>
</dbReference>
<dbReference type="PANTHER" id="PTHR48083">
    <property type="entry name" value="MEDIUM-CHAIN SPECIFIC ACYL-COA DEHYDROGENASE, MITOCHONDRIAL-RELATED"/>
    <property type="match status" value="1"/>
</dbReference>
<feature type="domain" description="Acyl-CoA dehydrogenase C-terminal" evidence="5">
    <location>
        <begin position="253"/>
        <end position="385"/>
    </location>
</feature>
<name>A0A5S4GSW6_9ACTN</name>
<dbReference type="Gene3D" id="2.40.110.10">
    <property type="entry name" value="Butyryl-CoA Dehydrogenase, subunit A, domain 2"/>
    <property type="match status" value="1"/>
</dbReference>
<reference evidence="6 7" key="1">
    <citation type="submission" date="2019-05" db="EMBL/GenBank/DDBJ databases">
        <title>Draft genome sequence of Nonomuraea zeae DSM 100528.</title>
        <authorList>
            <person name="Saricaoglu S."/>
            <person name="Isik K."/>
        </authorList>
    </citation>
    <scope>NUCLEOTIDE SEQUENCE [LARGE SCALE GENOMIC DNA]</scope>
    <source>
        <strain evidence="6 7">DSM 100528</strain>
    </source>
</reference>
<dbReference type="InterPro" id="IPR036250">
    <property type="entry name" value="AcylCo_DH-like_C"/>
</dbReference>
<evidence type="ECO:0000256" key="3">
    <source>
        <dbReference type="SAM" id="MobiDB-lite"/>
    </source>
</evidence>
<dbReference type="GO" id="GO:0050660">
    <property type="term" value="F:flavin adenine dinucleotide binding"/>
    <property type="evidence" value="ECO:0007669"/>
    <property type="project" value="InterPro"/>
</dbReference>
<evidence type="ECO:0000313" key="7">
    <source>
        <dbReference type="Proteomes" id="UP000306628"/>
    </source>
</evidence>
<dbReference type="Gene3D" id="1.20.140.10">
    <property type="entry name" value="Butyryl-CoA Dehydrogenase, subunit A, domain 3"/>
    <property type="match status" value="1"/>
</dbReference>
<dbReference type="PIRSF" id="PIRSF016578">
    <property type="entry name" value="HsaA"/>
    <property type="match status" value="1"/>
</dbReference>
<dbReference type="InterPro" id="IPR009100">
    <property type="entry name" value="AcylCoA_DH/oxidase_NM_dom_sf"/>
</dbReference>
<protein>
    <submittedName>
        <fullName evidence="6">Acyl-CoA dehydrogenase</fullName>
    </submittedName>
</protein>
<feature type="domain" description="Acyl-CoA dehydrogenase/oxidase N-terminal" evidence="4">
    <location>
        <begin position="46"/>
        <end position="138"/>
    </location>
</feature>
<evidence type="ECO:0000256" key="2">
    <source>
        <dbReference type="ARBA" id="ARBA00049661"/>
    </source>
</evidence>
<dbReference type="InterPro" id="IPR046373">
    <property type="entry name" value="Acyl-CoA_Oxase/DH_mid-dom_sf"/>
</dbReference>
<dbReference type="InterPro" id="IPR050741">
    <property type="entry name" value="Acyl-CoA_dehydrogenase"/>
</dbReference>
<dbReference type="InterPro" id="IPR037069">
    <property type="entry name" value="AcylCoA_DH/ox_N_sf"/>
</dbReference>
<dbReference type="InterPro" id="IPR013107">
    <property type="entry name" value="Acyl-CoA_DH_C"/>
</dbReference>
<gene>
    <name evidence="6" type="ORF">ETD85_32120</name>
</gene>
<evidence type="ECO:0000259" key="5">
    <source>
        <dbReference type="Pfam" id="PF08028"/>
    </source>
</evidence>
<comment type="similarity">
    <text evidence="2">Belongs to the HpaH/HsaA monooxygenase family.</text>
</comment>
<dbReference type="GO" id="GO:0005737">
    <property type="term" value="C:cytoplasm"/>
    <property type="evidence" value="ECO:0007669"/>
    <property type="project" value="TreeGrafter"/>
</dbReference>
<dbReference type="AlphaFoldDB" id="A0A5S4GSW6"/>
<dbReference type="PANTHER" id="PTHR48083:SF19">
    <property type="entry name" value="FLAVIN-DEPENDENT MONOOXYGENASE, OXYGENASE SUBUNIT HSAA"/>
    <property type="match status" value="1"/>
</dbReference>
<organism evidence="6 7">
    <name type="scientific">Nonomuraea zeae</name>
    <dbReference type="NCBI Taxonomy" id="1642303"/>
    <lineage>
        <taxon>Bacteria</taxon>
        <taxon>Bacillati</taxon>
        <taxon>Actinomycetota</taxon>
        <taxon>Actinomycetes</taxon>
        <taxon>Streptosporangiales</taxon>
        <taxon>Streptosporangiaceae</taxon>
        <taxon>Nonomuraea</taxon>
    </lineage>
</organism>
<evidence type="ECO:0000259" key="4">
    <source>
        <dbReference type="Pfam" id="PF02771"/>
    </source>
</evidence>
<dbReference type="Pfam" id="PF08028">
    <property type="entry name" value="Acyl-CoA_dh_2"/>
    <property type="match status" value="1"/>
</dbReference>
<comment type="caution">
    <text evidence="6">The sequence shown here is derived from an EMBL/GenBank/DDBJ whole genome shotgun (WGS) entry which is preliminary data.</text>
</comment>
<sequence length="411" mass="42939">MTSTGTGTGTGTGARSGAGAGSDPGSRAALSVAELRRRAADLLPALAEGAAERERARELPHAQIRALAAAGLLTFRIPTQYGGAGATVAEVFEFLIDLAAADSNIAQALRPSFGRVEHLLTASDEERKRWYPRLLAGDVFGNAGWELGGPSGAVRTRISPEGVVDGSKYYSTGALYADWIGLAAVNDDGEKVFFTLPRDRPGLELVDDFDGIGQRLTASGTTRLTGVTVLPSEIAKRPAGSGRSPVTPFLQLYLAAVEAGIARDALRDAVAFARDRARPIEHSSAGRSVDDPYVQHAVGEIAARAYAAEAAVLRAAAAIDRAWAGDLEPGLLTTASVEAAQAQFFAAESALKAGELLFDVGGGSAVAARHNLDRHWRNARTVANHNPRAWKAAVVGAHHLNGAEPPLNGLF</sequence>
<keyword evidence="7" id="KW-1185">Reference proteome</keyword>
<dbReference type="SUPFAM" id="SSF56645">
    <property type="entry name" value="Acyl-CoA dehydrogenase NM domain-like"/>
    <property type="match status" value="1"/>
</dbReference>
<dbReference type="GO" id="GO:0033539">
    <property type="term" value="P:fatty acid beta-oxidation using acyl-CoA dehydrogenase"/>
    <property type="evidence" value="ECO:0007669"/>
    <property type="project" value="TreeGrafter"/>
</dbReference>